<evidence type="ECO:0000313" key="2">
    <source>
        <dbReference type="EMBL" id="NDY58239.1"/>
    </source>
</evidence>
<proteinExistence type="predicted"/>
<reference evidence="2 3" key="1">
    <citation type="submission" date="2020-02" db="EMBL/GenBank/DDBJ databases">
        <title>Comparative genomics of sulfur disproportionating microorganisms.</title>
        <authorList>
            <person name="Ward L.M."/>
            <person name="Bertran E."/>
            <person name="Johnston D.T."/>
        </authorList>
    </citation>
    <scope>NUCLEOTIDE SEQUENCE [LARGE SCALE GENOMIC DNA]</scope>
    <source>
        <strain evidence="2 3">DSM 3696</strain>
    </source>
</reference>
<comment type="caution">
    <text evidence="2">The sequence shown here is derived from an EMBL/GenBank/DDBJ whole genome shotgun (WGS) entry which is preliminary data.</text>
</comment>
<feature type="chain" id="PRO_5029685468" description="Type IV secretion protein Rhs" evidence="1">
    <location>
        <begin position="21"/>
        <end position="84"/>
    </location>
</feature>
<gene>
    <name evidence="2" type="ORF">G3N56_16015</name>
</gene>
<feature type="signal peptide" evidence="1">
    <location>
        <begin position="1"/>
        <end position="20"/>
    </location>
</feature>
<evidence type="ECO:0008006" key="4">
    <source>
        <dbReference type="Google" id="ProtNLM"/>
    </source>
</evidence>
<accession>A0A7K3NSM5</accession>
<organism evidence="2 3">
    <name type="scientific">Desulfolutivibrio sulfodismutans</name>
    <dbReference type="NCBI Taxonomy" id="63561"/>
    <lineage>
        <taxon>Bacteria</taxon>
        <taxon>Pseudomonadati</taxon>
        <taxon>Thermodesulfobacteriota</taxon>
        <taxon>Desulfovibrionia</taxon>
        <taxon>Desulfovibrionales</taxon>
        <taxon>Desulfovibrionaceae</taxon>
        <taxon>Desulfolutivibrio</taxon>
    </lineage>
</organism>
<evidence type="ECO:0000313" key="3">
    <source>
        <dbReference type="Proteomes" id="UP000469724"/>
    </source>
</evidence>
<dbReference type="AlphaFoldDB" id="A0A7K3NSM5"/>
<name>A0A7K3NSM5_9BACT</name>
<dbReference type="RefSeq" id="WP_163303314.1">
    <property type="nucleotide sequence ID" value="NZ_JAAGRQ010000086.1"/>
</dbReference>
<dbReference type="EMBL" id="JAAGRQ010000086">
    <property type="protein sequence ID" value="NDY58239.1"/>
    <property type="molecule type" value="Genomic_DNA"/>
</dbReference>
<dbReference type="Proteomes" id="UP000469724">
    <property type="component" value="Unassembled WGS sequence"/>
</dbReference>
<keyword evidence="1" id="KW-0732">Signal</keyword>
<protein>
    <recommendedName>
        <fullName evidence="4">Type IV secretion protein Rhs</fullName>
    </recommendedName>
</protein>
<keyword evidence="3" id="KW-1185">Reference proteome</keyword>
<sequence length="84" mass="9390">MRFPVLAMILAVLVAATAHAEPDKTTTSRIYDEKGRYQGKTVQRDGNARIYDAKGVYQGRIIRKENGDAVMYDAKGTFQGRIKP</sequence>
<evidence type="ECO:0000256" key="1">
    <source>
        <dbReference type="SAM" id="SignalP"/>
    </source>
</evidence>